<proteinExistence type="predicted"/>
<keyword evidence="2" id="KW-1185">Reference proteome</keyword>
<reference evidence="1 2" key="1">
    <citation type="submission" date="2018-11" db="EMBL/GenBank/DDBJ databases">
        <authorList>
            <consortium name="Pathogen Informatics"/>
        </authorList>
    </citation>
    <scope>NUCLEOTIDE SEQUENCE [LARGE SCALE GENOMIC DNA]</scope>
</reference>
<dbReference type="EMBL" id="UZAG01000985">
    <property type="protein sequence ID" value="VDO10080.1"/>
    <property type="molecule type" value="Genomic_DNA"/>
</dbReference>
<sequence length="77" mass="8727">MALILCHCRSDDTALLALVNGSFSKMMVLPHLHDFYRTDSSLSIFYEHSVTVVLCKIGIQVFIVDKVDHTVLNFFLP</sequence>
<dbReference type="AlphaFoldDB" id="A0A3P7SLG1"/>
<protein>
    <submittedName>
        <fullName evidence="1">Uncharacterized protein</fullName>
    </submittedName>
</protein>
<accession>A0A3P7SLG1</accession>
<dbReference type="Proteomes" id="UP000280834">
    <property type="component" value="Unassembled WGS sequence"/>
</dbReference>
<gene>
    <name evidence="1" type="ORF">BTMF_LOCUS1371</name>
</gene>
<name>A0A3P7SLG1_9BILA</name>
<organism evidence="1 2">
    <name type="scientific">Brugia timori</name>
    <dbReference type="NCBI Taxonomy" id="42155"/>
    <lineage>
        <taxon>Eukaryota</taxon>
        <taxon>Metazoa</taxon>
        <taxon>Ecdysozoa</taxon>
        <taxon>Nematoda</taxon>
        <taxon>Chromadorea</taxon>
        <taxon>Rhabditida</taxon>
        <taxon>Spirurina</taxon>
        <taxon>Spiruromorpha</taxon>
        <taxon>Filarioidea</taxon>
        <taxon>Onchocercidae</taxon>
        <taxon>Brugia</taxon>
    </lineage>
</organism>
<evidence type="ECO:0000313" key="2">
    <source>
        <dbReference type="Proteomes" id="UP000280834"/>
    </source>
</evidence>
<evidence type="ECO:0000313" key="1">
    <source>
        <dbReference type="EMBL" id="VDO10080.1"/>
    </source>
</evidence>